<accession>A0A218W1G5</accession>
<evidence type="ECO:0000313" key="1">
    <source>
        <dbReference type="EMBL" id="OWM66308.1"/>
    </source>
</evidence>
<comment type="caution">
    <text evidence="1">The sequence shown here is derived from an EMBL/GenBank/DDBJ whole genome shotgun (WGS) entry which is preliminary data.</text>
</comment>
<sequence>MYFVGSFLHGSLISPFITNRAQGNASDGKEAPDMLKKFLTNLRQGSQSFSPESRYCLAPAKGRVKLRFRSPNHLFSSTGELPVTDS</sequence>
<reference evidence="2" key="1">
    <citation type="journal article" date="2017" name="Plant J.">
        <title>The pomegranate (Punica granatum L.) genome and the genomics of punicalagin biosynthesis.</title>
        <authorList>
            <person name="Qin G."/>
            <person name="Xu C."/>
            <person name="Ming R."/>
            <person name="Tang H."/>
            <person name="Guyot R."/>
            <person name="Kramer E.M."/>
            <person name="Hu Y."/>
            <person name="Yi X."/>
            <person name="Qi Y."/>
            <person name="Xu X."/>
            <person name="Gao Z."/>
            <person name="Pan H."/>
            <person name="Jian J."/>
            <person name="Tian Y."/>
            <person name="Yue Z."/>
            <person name="Xu Y."/>
        </authorList>
    </citation>
    <scope>NUCLEOTIDE SEQUENCE [LARGE SCALE GENOMIC DNA]</scope>
    <source>
        <strain evidence="2">cv. Dabenzi</strain>
    </source>
</reference>
<dbReference type="AlphaFoldDB" id="A0A218W1G5"/>
<dbReference type="EMBL" id="MTKT01005554">
    <property type="protein sequence ID" value="OWM66308.1"/>
    <property type="molecule type" value="Genomic_DNA"/>
</dbReference>
<evidence type="ECO:0000313" key="2">
    <source>
        <dbReference type="Proteomes" id="UP000197138"/>
    </source>
</evidence>
<proteinExistence type="predicted"/>
<organism evidence="1 2">
    <name type="scientific">Punica granatum</name>
    <name type="common">Pomegranate</name>
    <dbReference type="NCBI Taxonomy" id="22663"/>
    <lineage>
        <taxon>Eukaryota</taxon>
        <taxon>Viridiplantae</taxon>
        <taxon>Streptophyta</taxon>
        <taxon>Embryophyta</taxon>
        <taxon>Tracheophyta</taxon>
        <taxon>Spermatophyta</taxon>
        <taxon>Magnoliopsida</taxon>
        <taxon>eudicotyledons</taxon>
        <taxon>Gunneridae</taxon>
        <taxon>Pentapetalae</taxon>
        <taxon>rosids</taxon>
        <taxon>malvids</taxon>
        <taxon>Myrtales</taxon>
        <taxon>Lythraceae</taxon>
        <taxon>Punica</taxon>
    </lineage>
</organism>
<name>A0A218W1G5_PUNGR</name>
<protein>
    <submittedName>
        <fullName evidence="1">Uncharacterized protein</fullName>
    </submittedName>
</protein>
<dbReference type="Proteomes" id="UP000197138">
    <property type="component" value="Unassembled WGS sequence"/>
</dbReference>
<gene>
    <name evidence="1" type="ORF">CDL15_Pgr013525</name>
</gene>